<dbReference type="InterPro" id="IPR006139">
    <property type="entry name" value="D-isomer_2_OHA_DH_cat_dom"/>
</dbReference>
<evidence type="ECO:0000256" key="1">
    <source>
        <dbReference type="ARBA" id="ARBA00005854"/>
    </source>
</evidence>
<dbReference type="Pfam" id="PF00389">
    <property type="entry name" value="2-Hacid_dh"/>
    <property type="match status" value="1"/>
</dbReference>
<protein>
    <submittedName>
        <fullName evidence="7">C-terminal binding protein</fullName>
    </submittedName>
</protein>
<dbReference type="GO" id="GO:0003714">
    <property type="term" value="F:transcription corepressor activity"/>
    <property type="evidence" value="ECO:0007669"/>
    <property type="project" value="InterPro"/>
</dbReference>
<feature type="domain" description="D-isomer specific 2-hydroxyacid dehydrogenase NAD-binding" evidence="6">
    <location>
        <begin position="112"/>
        <end position="296"/>
    </location>
</feature>
<gene>
    <name evidence="7" type="ORF">HY730_06800</name>
</gene>
<dbReference type="InterPro" id="IPR043322">
    <property type="entry name" value="CtBP"/>
</dbReference>
<dbReference type="EMBL" id="JACQWF010000303">
    <property type="protein sequence ID" value="MBI4596071.1"/>
    <property type="molecule type" value="Genomic_DNA"/>
</dbReference>
<proteinExistence type="inferred from homology"/>
<feature type="domain" description="D-isomer specific 2-hydroxyacid dehydrogenase catalytic" evidence="5">
    <location>
        <begin position="34"/>
        <end position="328"/>
    </location>
</feature>
<dbReference type="PROSITE" id="PS00671">
    <property type="entry name" value="D_2_HYDROXYACID_DH_3"/>
    <property type="match status" value="1"/>
</dbReference>
<organism evidence="7 8">
    <name type="scientific">Tectimicrobiota bacterium</name>
    <dbReference type="NCBI Taxonomy" id="2528274"/>
    <lineage>
        <taxon>Bacteria</taxon>
        <taxon>Pseudomonadati</taxon>
        <taxon>Nitrospinota/Tectimicrobiota group</taxon>
        <taxon>Candidatus Tectimicrobiota</taxon>
    </lineage>
</organism>
<accession>A0A933LR70</accession>
<dbReference type="PANTHER" id="PTHR43761:SF1">
    <property type="entry name" value="D-ISOMER SPECIFIC 2-HYDROXYACID DEHYDROGENASE CATALYTIC DOMAIN-CONTAINING PROTEIN-RELATED"/>
    <property type="match status" value="1"/>
</dbReference>
<comment type="similarity">
    <text evidence="1 4">Belongs to the D-isomer specific 2-hydroxyacid dehydrogenase family.</text>
</comment>
<evidence type="ECO:0000256" key="2">
    <source>
        <dbReference type="ARBA" id="ARBA00023002"/>
    </source>
</evidence>
<dbReference type="PANTHER" id="PTHR43761">
    <property type="entry name" value="D-ISOMER SPECIFIC 2-HYDROXYACID DEHYDROGENASE FAMILY PROTEIN (AFU_ORTHOLOGUE AFUA_1G13630)"/>
    <property type="match status" value="1"/>
</dbReference>
<comment type="caution">
    <text evidence="7">The sequence shown here is derived from an EMBL/GenBank/DDBJ whole genome shotgun (WGS) entry which is preliminary data.</text>
</comment>
<dbReference type="SUPFAM" id="SSF51735">
    <property type="entry name" value="NAD(P)-binding Rossmann-fold domains"/>
    <property type="match status" value="1"/>
</dbReference>
<dbReference type="InterPro" id="IPR006140">
    <property type="entry name" value="D-isomer_DH_NAD-bd"/>
</dbReference>
<name>A0A933LR70_UNCTE</name>
<evidence type="ECO:0000313" key="8">
    <source>
        <dbReference type="Proteomes" id="UP000772181"/>
    </source>
</evidence>
<dbReference type="AlphaFoldDB" id="A0A933LR70"/>
<dbReference type="InterPro" id="IPR029753">
    <property type="entry name" value="D-isomer_DH_CS"/>
</dbReference>
<evidence type="ECO:0000256" key="3">
    <source>
        <dbReference type="ARBA" id="ARBA00023027"/>
    </source>
</evidence>
<dbReference type="Gene3D" id="3.40.50.720">
    <property type="entry name" value="NAD(P)-binding Rossmann-like Domain"/>
    <property type="match status" value="2"/>
</dbReference>
<reference evidence="7" key="1">
    <citation type="submission" date="2020-07" db="EMBL/GenBank/DDBJ databases">
        <title>Huge and variable diversity of episymbiotic CPR bacteria and DPANN archaea in groundwater ecosystems.</title>
        <authorList>
            <person name="He C.Y."/>
            <person name="Keren R."/>
            <person name="Whittaker M."/>
            <person name="Farag I.F."/>
            <person name="Doudna J."/>
            <person name="Cate J.H.D."/>
            <person name="Banfield J.F."/>
        </authorList>
    </citation>
    <scope>NUCLEOTIDE SEQUENCE</scope>
    <source>
        <strain evidence="7">NC_groundwater_1482_Ag_S-0.65um_47_24</strain>
    </source>
</reference>
<evidence type="ECO:0000259" key="6">
    <source>
        <dbReference type="Pfam" id="PF02826"/>
    </source>
</evidence>
<dbReference type="InterPro" id="IPR036291">
    <property type="entry name" value="NAD(P)-bd_dom_sf"/>
</dbReference>
<evidence type="ECO:0000313" key="7">
    <source>
        <dbReference type="EMBL" id="MBI4596071.1"/>
    </source>
</evidence>
<evidence type="ECO:0000256" key="4">
    <source>
        <dbReference type="RuleBase" id="RU003719"/>
    </source>
</evidence>
<sequence>MFKIVATFFIPNVDLGEENAKEIGAELVKRLCRTGAEANEDELYAVAQDADAVITNIQPYTRRVIERLRKCRVISAIGIGYDWIDVQAATDHGICVVNVPDYCLEEVSAHAMALLLACSRKLVRVFDAVRAGKWNSAVPVEIRQGIQPPMFRLKGQTLGLVGFGNIARTLVPMAKGFGLRVIAYDPRVTASVGQQYGVELMGLDRLLEQSDFVSLHASLATETRHMLGLKELKKMKPTAYFINTARGGLVDEEALYTALSEGYIAGAGLDVLDPEPPNPDNPLLKLHNVIITAHMAQYSDRAEQELWRRPAEAAIQVLKGEWPRGLVNAQVKEKFVARWGEMK</sequence>
<dbReference type="Pfam" id="PF02826">
    <property type="entry name" value="2-Hacid_dh_C"/>
    <property type="match status" value="1"/>
</dbReference>
<dbReference type="FunFam" id="3.40.50.720:FF:000203">
    <property type="entry name" value="D-3-phosphoglycerate dehydrogenase (SerA)"/>
    <property type="match status" value="1"/>
</dbReference>
<dbReference type="GO" id="GO:0016616">
    <property type="term" value="F:oxidoreductase activity, acting on the CH-OH group of donors, NAD or NADP as acceptor"/>
    <property type="evidence" value="ECO:0007669"/>
    <property type="project" value="InterPro"/>
</dbReference>
<evidence type="ECO:0000259" key="5">
    <source>
        <dbReference type="Pfam" id="PF00389"/>
    </source>
</evidence>
<dbReference type="SUPFAM" id="SSF52283">
    <property type="entry name" value="Formate/glycerate dehydrogenase catalytic domain-like"/>
    <property type="match status" value="1"/>
</dbReference>
<dbReference type="InterPro" id="IPR050418">
    <property type="entry name" value="D-iso_2-hydroxyacid_DH_PdxB"/>
</dbReference>
<dbReference type="Proteomes" id="UP000772181">
    <property type="component" value="Unassembled WGS sequence"/>
</dbReference>
<dbReference type="GO" id="GO:0051287">
    <property type="term" value="F:NAD binding"/>
    <property type="evidence" value="ECO:0007669"/>
    <property type="project" value="InterPro"/>
</dbReference>
<dbReference type="CDD" id="cd05299">
    <property type="entry name" value="CtBP_dh"/>
    <property type="match status" value="1"/>
</dbReference>
<keyword evidence="3" id="KW-0520">NAD</keyword>
<keyword evidence="2 4" id="KW-0560">Oxidoreductase</keyword>